<dbReference type="InterPro" id="IPR003337">
    <property type="entry name" value="Trehalose_PPase"/>
</dbReference>
<dbReference type="EMBL" id="SSCJ01000001">
    <property type="protein sequence ID" value="MDI4508645.1"/>
    <property type="molecule type" value="Genomic_DNA"/>
</dbReference>
<comment type="similarity">
    <text evidence="2 4">Belongs to the trehalose phosphatase family.</text>
</comment>
<sequence length="277" mass="30491">MSISHFHTITYHSVNSPSQLLVDNVAKVVQGVSDLLLLLDIDGTLSEFHPDPQQSFISNENLAILAELQNYLPVWLVTGRSVADARRLTAPLKLPVIGSHGLQCDTLIDSYSLVDIDLAQLQQINQSVINATGDRPHWRIEQKPFGVALHFREHPELADSALTIMQAIGHDFKEWQLKAGKCVYELLPQGVDKGSAINHVLKNYHPHCRPIFIGDDVTDEAGFIAVQSYGDTPNKKGSDIKGIGVKVGFEPTHAHYYVSDVSAVTDLLKGLLTLCQS</sequence>
<keyword evidence="4" id="KW-0479">Metal-binding</keyword>
<proteinExistence type="inferred from homology"/>
<reference evidence="5" key="1">
    <citation type="submission" date="2019-04" db="EMBL/GenBank/DDBJ databases">
        <title>Moraxella osloensis CCUG 73412, isolated from corneal scrapings as causative agent of keratitis.</title>
        <authorList>
            <person name="Connolly G."/>
            <person name="Jaen-Luchoro D."/>
            <person name="Pinyeiro-Iglesias B."/>
            <person name="Curry A."/>
            <person name="Knowles S."/>
            <person name="Moore E.R.B."/>
        </authorList>
    </citation>
    <scope>NUCLEOTIDE SEQUENCE</scope>
    <source>
        <strain evidence="5">CCUG 73412</strain>
    </source>
</reference>
<keyword evidence="3 4" id="KW-0378">Hydrolase</keyword>
<dbReference type="InterPro" id="IPR044651">
    <property type="entry name" value="OTSB-like"/>
</dbReference>
<comment type="cofactor">
    <cofactor evidence="4">
        <name>Mg(2+)</name>
        <dbReference type="ChEBI" id="CHEBI:18420"/>
    </cofactor>
</comment>
<evidence type="ECO:0000256" key="1">
    <source>
        <dbReference type="ARBA" id="ARBA00005199"/>
    </source>
</evidence>
<evidence type="ECO:0000256" key="4">
    <source>
        <dbReference type="RuleBase" id="RU361117"/>
    </source>
</evidence>
<dbReference type="GO" id="GO:0000287">
    <property type="term" value="F:magnesium ion binding"/>
    <property type="evidence" value="ECO:0007669"/>
    <property type="project" value="UniProtKB-ARBA"/>
</dbReference>
<comment type="catalytic activity">
    <reaction evidence="4">
        <text>alpha,alpha-trehalose 6-phosphate + H2O = alpha,alpha-trehalose + phosphate</text>
        <dbReference type="Rhea" id="RHEA:23420"/>
        <dbReference type="ChEBI" id="CHEBI:15377"/>
        <dbReference type="ChEBI" id="CHEBI:16551"/>
        <dbReference type="ChEBI" id="CHEBI:43474"/>
        <dbReference type="ChEBI" id="CHEBI:58429"/>
        <dbReference type="EC" id="3.1.3.12"/>
    </reaction>
</comment>
<dbReference type="Gene3D" id="3.40.50.1000">
    <property type="entry name" value="HAD superfamily/HAD-like"/>
    <property type="match status" value="1"/>
</dbReference>
<name>A0AAW6TBY1_FAUOS</name>
<accession>A0AAW6TBY1</accession>
<dbReference type="PANTHER" id="PTHR43768:SF3">
    <property type="entry name" value="TREHALOSE 6-PHOSPHATE PHOSPHATASE"/>
    <property type="match status" value="1"/>
</dbReference>
<dbReference type="InterPro" id="IPR036412">
    <property type="entry name" value="HAD-like_sf"/>
</dbReference>
<evidence type="ECO:0000256" key="3">
    <source>
        <dbReference type="ARBA" id="ARBA00022801"/>
    </source>
</evidence>
<dbReference type="AlphaFoldDB" id="A0AAW6TBY1"/>
<comment type="caution">
    <text evidence="5">The sequence shown here is derived from an EMBL/GenBank/DDBJ whole genome shotgun (WGS) entry which is preliminary data.</text>
</comment>
<dbReference type="EC" id="3.1.3.12" evidence="4"/>
<organism evidence="5">
    <name type="scientific">Faucicola osloensis</name>
    <name type="common">Moraxella osloensis</name>
    <dbReference type="NCBI Taxonomy" id="34062"/>
    <lineage>
        <taxon>Bacteria</taxon>
        <taxon>Pseudomonadati</taxon>
        <taxon>Pseudomonadota</taxon>
        <taxon>Gammaproteobacteria</taxon>
        <taxon>Moraxellales</taxon>
        <taxon>Moraxellaceae</taxon>
        <taxon>Faucicola</taxon>
    </lineage>
</organism>
<dbReference type="InterPro" id="IPR006379">
    <property type="entry name" value="HAD-SF_hydro_IIB"/>
</dbReference>
<comment type="function">
    <text evidence="4">Removes the phosphate from trehalose 6-phosphate to produce free trehalose.</text>
</comment>
<dbReference type="NCBIfam" id="TIGR01484">
    <property type="entry name" value="HAD-SF-IIB"/>
    <property type="match status" value="1"/>
</dbReference>
<keyword evidence="4" id="KW-0460">Magnesium</keyword>
<comment type="pathway">
    <text evidence="1 4">Glycan biosynthesis; trehalose biosynthesis.</text>
</comment>
<dbReference type="Gene3D" id="3.30.70.1020">
    <property type="entry name" value="Trehalose-6-phosphate phosphatase related protein, domain 2"/>
    <property type="match status" value="1"/>
</dbReference>
<dbReference type="SUPFAM" id="SSF56784">
    <property type="entry name" value="HAD-like"/>
    <property type="match status" value="1"/>
</dbReference>
<evidence type="ECO:0000256" key="2">
    <source>
        <dbReference type="ARBA" id="ARBA00008770"/>
    </source>
</evidence>
<gene>
    <name evidence="5" type="primary">otsB</name>
    <name evidence="5" type="ORF">E6P75_00295</name>
</gene>
<dbReference type="NCBIfam" id="TIGR00685">
    <property type="entry name" value="T6PP"/>
    <property type="match status" value="1"/>
</dbReference>
<dbReference type="Pfam" id="PF02358">
    <property type="entry name" value="Trehalose_PPase"/>
    <property type="match status" value="1"/>
</dbReference>
<dbReference type="InterPro" id="IPR023214">
    <property type="entry name" value="HAD_sf"/>
</dbReference>
<dbReference type="PANTHER" id="PTHR43768">
    <property type="entry name" value="TREHALOSE 6-PHOSPHATE PHOSPHATASE"/>
    <property type="match status" value="1"/>
</dbReference>
<protein>
    <recommendedName>
        <fullName evidence="4">Trehalose 6-phosphate phosphatase</fullName>
        <ecNumber evidence="4">3.1.3.12</ecNumber>
    </recommendedName>
</protein>
<evidence type="ECO:0000313" key="5">
    <source>
        <dbReference type="EMBL" id="MDI4508645.1"/>
    </source>
</evidence>
<dbReference type="GO" id="GO:0005992">
    <property type="term" value="P:trehalose biosynthetic process"/>
    <property type="evidence" value="ECO:0007669"/>
    <property type="project" value="InterPro"/>
</dbReference>
<dbReference type="GO" id="GO:0004805">
    <property type="term" value="F:trehalose-phosphatase activity"/>
    <property type="evidence" value="ECO:0007669"/>
    <property type="project" value="UniProtKB-EC"/>
</dbReference>